<feature type="transmembrane region" description="Helical" evidence="1">
    <location>
        <begin position="12"/>
        <end position="34"/>
    </location>
</feature>
<keyword evidence="1" id="KW-0472">Membrane</keyword>
<protein>
    <recommendedName>
        <fullName evidence="4">PAP2 superfamily protein</fullName>
    </recommendedName>
</protein>
<dbReference type="EMBL" id="FQVN01000001">
    <property type="protein sequence ID" value="SHE41936.1"/>
    <property type="molecule type" value="Genomic_DNA"/>
</dbReference>
<dbReference type="STRING" id="2017.SAMN05444320_10138"/>
<evidence type="ECO:0000256" key="1">
    <source>
        <dbReference type="SAM" id="Phobius"/>
    </source>
</evidence>
<dbReference type="RefSeq" id="WP_073479294.1">
    <property type="nucleotide sequence ID" value="NZ_FQVN01000001.1"/>
</dbReference>
<accession>A0A1M4TBV4</accession>
<sequence length="207" mass="21726">MTATGATEPRRLLAAVASNVFGPEVWVVTLPLAVGWRATGEQIWPTLGWALWIAVFAAVIPMVVMVRGARRGHWEGRYVDNREARLVPFLVCMGSVLLGSVGLWLGRAPGALIALAAAMLATLAICLYITVARRWKISLHSAVATGAVAILTVLYGPWAVLTAPLAALSAWSRVVLGKHTVAQVCAGAAVAVLAGGALFWSVQAALP</sequence>
<keyword evidence="1" id="KW-0812">Transmembrane</keyword>
<evidence type="ECO:0000313" key="3">
    <source>
        <dbReference type="Proteomes" id="UP000184501"/>
    </source>
</evidence>
<feature type="transmembrane region" description="Helical" evidence="1">
    <location>
        <begin position="46"/>
        <end position="66"/>
    </location>
</feature>
<organism evidence="2 3">
    <name type="scientific">Streptoalloteichus hindustanus</name>
    <dbReference type="NCBI Taxonomy" id="2017"/>
    <lineage>
        <taxon>Bacteria</taxon>
        <taxon>Bacillati</taxon>
        <taxon>Actinomycetota</taxon>
        <taxon>Actinomycetes</taxon>
        <taxon>Pseudonocardiales</taxon>
        <taxon>Pseudonocardiaceae</taxon>
        <taxon>Streptoalloteichus</taxon>
    </lineage>
</organism>
<feature type="transmembrane region" description="Helical" evidence="1">
    <location>
        <begin position="143"/>
        <end position="161"/>
    </location>
</feature>
<evidence type="ECO:0008006" key="4">
    <source>
        <dbReference type="Google" id="ProtNLM"/>
    </source>
</evidence>
<reference evidence="2 3" key="1">
    <citation type="submission" date="2016-11" db="EMBL/GenBank/DDBJ databases">
        <authorList>
            <person name="Jaros S."/>
            <person name="Januszkiewicz K."/>
            <person name="Wedrychowicz H."/>
        </authorList>
    </citation>
    <scope>NUCLEOTIDE SEQUENCE [LARGE SCALE GENOMIC DNA]</scope>
    <source>
        <strain evidence="2 3">DSM 44523</strain>
    </source>
</reference>
<dbReference type="Proteomes" id="UP000184501">
    <property type="component" value="Unassembled WGS sequence"/>
</dbReference>
<gene>
    <name evidence="2" type="ORF">SAMN05444320_10138</name>
</gene>
<keyword evidence="3" id="KW-1185">Reference proteome</keyword>
<feature type="transmembrane region" description="Helical" evidence="1">
    <location>
        <begin position="111"/>
        <end position="131"/>
    </location>
</feature>
<evidence type="ECO:0000313" key="2">
    <source>
        <dbReference type="EMBL" id="SHE41936.1"/>
    </source>
</evidence>
<keyword evidence="1" id="KW-1133">Transmembrane helix</keyword>
<feature type="transmembrane region" description="Helical" evidence="1">
    <location>
        <begin position="181"/>
        <end position="202"/>
    </location>
</feature>
<dbReference type="OrthoDB" id="4935320at2"/>
<feature type="transmembrane region" description="Helical" evidence="1">
    <location>
        <begin position="86"/>
        <end position="105"/>
    </location>
</feature>
<dbReference type="AlphaFoldDB" id="A0A1M4TBV4"/>
<proteinExistence type="predicted"/>
<name>A0A1M4TBV4_STRHI</name>